<sequence length="240" mass="25479">MRALRISLIVVVVLAVLAVVADRVALYVTQGEVASRVQDRLGLEREPDVSINGFPFLTQVLGSELDDVHLGINSYAATVDGQELSIHDLDIELDNVTLTGGFTQATAARAHGEGMISYTELTRAYGELMALSGNGFGVEFEYAGDGQLLLVLQASAMGQTLDIGEVAGDLVLEGGKVTLSVDEDEIPDIGSEEMRESARAQLDQERTIAGLPEGLELTSLEPTEEGLKVTVDGENMTVSG</sequence>
<name>A0A3M2LTZ5_9ACTN</name>
<evidence type="ECO:0000313" key="1">
    <source>
        <dbReference type="EMBL" id="RMI40867.1"/>
    </source>
</evidence>
<comment type="caution">
    <text evidence="1">The sequence shown here is derived from an EMBL/GenBank/DDBJ whole genome shotgun (WGS) entry which is preliminary data.</text>
</comment>
<dbReference type="RefSeq" id="WP_122183846.1">
    <property type="nucleotide sequence ID" value="NZ_RFFJ01000052.1"/>
</dbReference>
<accession>A0A3M2LTZ5</accession>
<dbReference type="Proteomes" id="UP000278673">
    <property type="component" value="Unassembled WGS sequence"/>
</dbReference>
<proteinExistence type="predicted"/>
<dbReference type="AlphaFoldDB" id="A0A3M2LTZ5"/>
<protein>
    <submittedName>
        <fullName evidence="1">DUF2993 domain-containing protein</fullName>
    </submittedName>
</protein>
<dbReference type="Pfam" id="PF11209">
    <property type="entry name" value="LmeA"/>
    <property type="match status" value="1"/>
</dbReference>
<evidence type="ECO:0000313" key="2">
    <source>
        <dbReference type="Proteomes" id="UP000278673"/>
    </source>
</evidence>
<dbReference type="EMBL" id="RFFJ01000052">
    <property type="protein sequence ID" value="RMI40867.1"/>
    <property type="molecule type" value="Genomic_DNA"/>
</dbReference>
<dbReference type="InterPro" id="IPR021373">
    <property type="entry name" value="DUF2993"/>
</dbReference>
<reference evidence="1 2" key="1">
    <citation type="submission" date="2018-10" db="EMBL/GenBank/DDBJ databases">
        <title>Isolation, diversity and antifungal activity of actinobacteria from wheat.</title>
        <authorList>
            <person name="Han C."/>
        </authorList>
    </citation>
    <scope>NUCLEOTIDE SEQUENCE [LARGE SCALE GENOMIC DNA]</scope>
    <source>
        <strain evidence="1 2">NEAU-YY642</strain>
    </source>
</reference>
<organism evidence="1 2">
    <name type="scientific">Streptomyces triticirhizae</name>
    <dbReference type="NCBI Taxonomy" id="2483353"/>
    <lineage>
        <taxon>Bacteria</taxon>
        <taxon>Bacillati</taxon>
        <taxon>Actinomycetota</taxon>
        <taxon>Actinomycetes</taxon>
        <taxon>Kitasatosporales</taxon>
        <taxon>Streptomycetaceae</taxon>
        <taxon>Streptomyces</taxon>
    </lineage>
</organism>
<keyword evidence="2" id="KW-1185">Reference proteome</keyword>
<gene>
    <name evidence="1" type="ORF">EBN88_12085</name>
</gene>